<dbReference type="EMBL" id="VSRQ01000002">
    <property type="protein sequence ID" value="TYK50720.1"/>
    <property type="molecule type" value="Genomic_DNA"/>
</dbReference>
<sequence>MGGSSRGDGATKSRGRRIEPVHAKTFTDMMEQLHEGYVSSVAATAGCSYEITGKDLWGIDGQLVRPPTVATDVEQMLFVQLKATTGITPNPERATFSYQFTKRDYFDHLVKVRTYPKAILVVMAMPAKQSEWTEADHVALTTKRCCYWAHLEGLTSKAKYPSVQIPTQNIFDAHAVIGILDKIERGEPLREQ</sequence>
<evidence type="ECO:0000313" key="3">
    <source>
        <dbReference type="Proteomes" id="UP000323505"/>
    </source>
</evidence>
<dbReference type="AlphaFoldDB" id="A0A5D3FSK4"/>
<gene>
    <name evidence="2" type="ORF">FXF68_09520</name>
</gene>
<reference evidence="2 3" key="1">
    <citation type="submission" date="2019-08" db="EMBL/GenBank/DDBJ databases">
        <title>Actinomadura sp. nov. CYP1-5 isolated from mountain soil.</title>
        <authorList>
            <person name="Songsumanus A."/>
            <person name="Kuncharoen N."/>
            <person name="Kudo T."/>
            <person name="Yuki M."/>
            <person name="Igarashi Y."/>
            <person name="Tanasupawat S."/>
        </authorList>
    </citation>
    <scope>NUCLEOTIDE SEQUENCE [LARGE SCALE GENOMIC DNA]</scope>
    <source>
        <strain evidence="2 3">CYP1-5</strain>
    </source>
</reference>
<dbReference type="Proteomes" id="UP000323505">
    <property type="component" value="Unassembled WGS sequence"/>
</dbReference>
<proteinExistence type="predicted"/>
<comment type="caution">
    <text evidence="2">The sequence shown here is derived from an EMBL/GenBank/DDBJ whole genome shotgun (WGS) entry which is preliminary data.</text>
</comment>
<protein>
    <submittedName>
        <fullName evidence="2">DUF4365 domain-containing protein</fullName>
    </submittedName>
</protein>
<evidence type="ECO:0000313" key="2">
    <source>
        <dbReference type="EMBL" id="TYK50720.1"/>
    </source>
</evidence>
<dbReference type="InterPro" id="IPR025375">
    <property type="entry name" value="DUF4365"/>
</dbReference>
<dbReference type="Pfam" id="PF14280">
    <property type="entry name" value="DUF4365"/>
    <property type="match status" value="1"/>
</dbReference>
<accession>A0A5D3FSK4</accession>
<organism evidence="2 3">
    <name type="scientific">Actinomadura decatromicini</name>
    <dbReference type="NCBI Taxonomy" id="2604572"/>
    <lineage>
        <taxon>Bacteria</taxon>
        <taxon>Bacillati</taxon>
        <taxon>Actinomycetota</taxon>
        <taxon>Actinomycetes</taxon>
        <taxon>Streptosporangiales</taxon>
        <taxon>Thermomonosporaceae</taxon>
        <taxon>Actinomadura</taxon>
    </lineage>
</organism>
<keyword evidence="3" id="KW-1185">Reference proteome</keyword>
<evidence type="ECO:0000259" key="1">
    <source>
        <dbReference type="Pfam" id="PF14280"/>
    </source>
</evidence>
<name>A0A5D3FSK4_9ACTN</name>
<feature type="domain" description="DUF4365" evidence="1">
    <location>
        <begin position="32"/>
        <end position="180"/>
    </location>
</feature>